<gene>
    <name evidence="4" type="ORF">GRG538_LOCUS10124</name>
</gene>
<dbReference type="Pfam" id="PF13424">
    <property type="entry name" value="TPR_12"/>
    <property type="match status" value="2"/>
</dbReference>
<sequence length="324" mass="37231">MLGSISRLSEISHDQSSSLSADATMSIVRMTLCSDHDNDLKQLYDHTKNEYGSEETNLLSLGDVMFHMGKFDLAEKYYRRWLSELPSNDLSLGMLYQRLGIVADAKGEYDTSLEWYQKSLEIDMRTRPSDHVSIGITHNSIGETHRKKGDRGRALESYNRAVSLFKQAHDENHPHLASFYNNIGLIYQEEKKYFEALDFYEKSLAIWRKHLPPDHPDLGSSHNNIGGVHHCLGHYDLALDHYNRSLKIKLKSLPAQHPSIASTYENMGLVYEDKDELEYVLTFLQSTPISLFHFFCSGIQTKFFLCTFIFMNVNNKYSSLLLGK</sequence>
<organism evidence="4 5">
    <name type="scientific">Rotaria socialis</name>
    <dbReference type="NCBI Taxonomy" id="392032"/>
    <lineage>
        <taxon>Eukaryota</taxon>
        <taxon>Metazoa</taxon>
        <taxon>Spiralia</taxon>
        <taxon>Gnathifera</taxon>
        <taxon>Rotifera</taxon>
        <taxon>Eurotatoria</taxon>
        <taxon>Bdelloidea</taxon>
        <taxon>Philodinida</taxon>
        <taxon>Philodinidae</taxon>
        <taxon>Rotaria</taxon>
    </lineage>
</organism>
<dbReference type="SUPFAM" id="SSF48452">
    <property type="entry name" value="TPR-like"/>
    <property type="match status" value="2"/>
</dbReference>
<feature type="repeat" description="TPR" evidence="3">
    <location>
        <begin position="93"/>
        <end position="126"/>
    </location>
</feature>
<evidence type="ECO:0000256" key="2">
    <source>
        <dbReference type="ARBA" id="ARBA00022803"/>
    </source>
</evidence>
<feature type="repeat" description="TPR" evidence="3">
    <location>
        <begin position="177"/>
        <end position="210"/>
    </location>
</feature>
<evidence type="ECO:0000256" key="1">
    <source>
        <dbReference type="ARBA" id="ARBA00022737"/>
    </source>
</evidence>
<evidence type="ECO:0000256" key="3">
    <source>
        <dbReference type="PROSITE-ProRule" id="PRU00339"/>
    </source>
</evidence>
<dbReference type="InterPro" id="IPR011990">
    <property type="entry name" value="TPR-like_helical_dom_sf"/>
</dbReference>
<dbReference type="PANTHER" id="PTHR45641:SF1">
    <property type="entry name" value="AAA+ ATPASE DOMAIN-CONTAINING PROTEIN"/>
    <property type="match status" value="1"/>
</dbReference>
<evidence type="ECO:0000313" key="4">
    <source>
        <dbReference type="EMBL" id="CAF3402321.1"/>
    </source>
</evidence>
<keyword evidence="2 3" id="KW-0802">TPR repeat</keyword>
<dbReference type="Gene3D" id="1.25.40.10">
    <property type="entry name" value="Tetratricopeptide repeat domain"/>
    <property type="match status" value="2"/>
</dbReference>
<dbReference type="PROSITE" id="PS50005">
    <property type="entry name" value="TPR"/>
    <property type="match status" value="3"/>
</dbReference>
<feature type="repeat" description="TPR" evidence="3">
    <location>
        <begin position="55"/>
        <end position="88"/>
    </location>
</feature>
<dbReference type="AlphaFoldDB" id="A0A818AD12"/>
<dbReference type="EMBL" id="CAJNYT010001281">
    <property type="protein sequence ID" value="CAF3402321.1"/>
    <property type="molecule type" value="Genomic_DNA"/>
</dbReference>
<protein>
    <recommendedName>
        <fullName evidence="6">Kinesin light chain</fullName>
    </recommendedName>
</protein>
<comment type="caution">
    <text evidence="4">The sequence shown here is derived from an EMBL/GenBank/DDBJ whole genome shotgun (WGS) entry which is preliminary data.</text>
</comment>
<reference evidence="4" key="1">
    <citation type="submission" date="2021-02" db="EMBL/GenBank/DDBJ databases">
        <authorList>
            <person name="Nowell W R."/>
        </authorList>
    </citation>
    <scope>NUCLEOTIDE SEQUENCE</scope>
</reference>
<accession>A0A818AD12</accession>
<evidence type="ECO:0008006" key="6">
    <source>
        <dbReference type="Google" id="ProtNLM"/>
    </source>
</evidence>
<evidence type="ECO:0000313" key="5">
    <source>
        <dbReference type="Proteomes" id="UP000663872"/>
    </source>
</evidence>
<dbReference type="Proteomes" id="UP000663872">
    <property type="component" value="Unassembled WGS sequence"/>
</dbReference>
<dbReference type="SMART" id="SM00028">
    <property type="entry name" value="TPR"/>
    <property type="match status" value="5"/>
</dbReference>
<keyword evidence="1" id="KW-0677">Repeat</keyword>
<proteinExistence type="predicted"/>
<name>A0A818AD12_9BILA</name>
<dbReference type="PANTHER" id="PTHR45641">
    <property type="entry name" value="TETRATRICOPEPTIDE REPEAT PROTEIN (AFU_ORTHOLOGUE AFUA_6G03870)"/>
    <property type="match status" value="1"/>
</dbReference>
<dbReference type="InterPro" id="IPR019734">
    <property type="entry name" value="TPR_rpt"/>
</dbReference>